<dbReference type="AlphaFoldDB" id="A0AAD3TLK2"/>
<gene>
    <name evidence="2" type="ORF">Nepgr_033204</name>
</gene>
<keyword evidence="3" id="KW-1185">Reference proteome</keyword>
<dbReference type="InterPro" id="IPR024752">
    <property type="entry name" value="Myb/SANT-like_dom"/>
</dbReference>
<evidence type="ECO:0000313" key="2">
    <source>
        <dbReference type="EMBL" id="GMH31361.1"/>
    </source>
</evidence>
<organism evidence="2 3">
    <name type="scientific">Nepenthes gracilis</name>
    <name type="common">Slender pitcher plant</name>
    <dbReference type="NCBI Taxonomy" id="150966"/>
    <lineage>
        <taxon>Eukaryota</taxon>
        <taxon>Viridiplantae</taxon>
        <taxon>Streptophyta</taxon>
        <taxon>Embryophyta</taxon>
        <taxon>Tracheophyta</taxon>
        <taxon>Spermatophyta</taxon>
        <taxon>Magnoliopsida</taxon>
        <taxon>eudicotyledons</taxon>
        <taxon>Gunneridae</taxon>
        <taxon>Pentapetalae</taxon>
        <taxon>Caryophyllales</taxon>
        <taxon>Nepenthaceae</taxon>
        <taxon>Nepenthes</taxon>
    </lineage>
</organism>
<accession>A0AAD3TLK2</accession>
<protein>
    <recommendedName>
        <fullName evidence="1">Myb/SANT-like domain-containing protein</fullName>
    </recommendedName>
</protein>
<feature type="domain" description="Myb/SANT-like" evidence="1">
    <location>
        <begin position="44"/>
        <end position="91"/>
    </location>
</feature>
<comment type="caution">
    <text evidence="2">The sequence shown here is derived from an EMBL/GenBank/DDBJ whole genome shotgun (WGS) entry which is preliminary data.</text>
</comment>
<dbReference type="Proteomes" id="UP001279734">
    <property type="component" value="Unassembled WGS sequence"/>
</dbReference>
<name>A0AAD3TLK2_NEPGR</name>
<evidence type="ECO:0000259" key="1">
    <source>
        <dbReference type="Pfam" id="PF12776"/>
    </source>
</evidence>
<sequence>MSSSRSLPASTYLERTKTILRHGALGASVGIDLSSTAPGNGKDRTGMKWDIDQRRSKYTVVRKLHANAKSILDQSEFSWDDMTGSMTAKDDM</sequence>
<dbReference type="EMBL" id="BSYO01000040">
    <property type="protein sequence ID" value="GMH31361.1"/>
    <property type="molecule type" value="Genomic_DNA"/>
</dbReference>
<reference evidence="2" key="1">
    <citation type="submission" date="2023-05" db="EMBL/GenBank/DDBJ databases">
        <title>Nepenthes gracilis genome sequencing.</title>
        <authorList>
            <person name="Fukushima K."/>
        </authorList>
    </citation>
    <scope>NUCLEOTIDE SEQUENCE</scope>
    <source>
        <strain evidence="2">SING2019-196</strain>
    </source>
</reference>
<evidence type="ECO:0000313" key="3">
    <source>
        <dbReference type="Proteomes" id="UP001279734"/>
    </source>
</evidence>
<dbReference type="Pfam" id="PF12776">
    <property type="entry name" value="Myb_DNA-bind_3"/>
    <property type="match status" value="1"/>
</dbReference>
<proteinExistence type="predicted"/>